<dbReference type="PANTHER" id="PTHR38041:SF1">
    <property type="entry name" value="CHORISMATE MUTASE"/>
    <property type="match status" value="1"/>
</dbReference>
<dbReference type="RefSeq" id="WP_102991803.1">
    <property type="nucleotide sequence ID" value="NZ_FXTU01000001.1"/>
</dbReference>
<dbReference type="SMART" id="SM00830">
    <property type="entry name" value="CM_2"/>
    <property type="match status" value="1"/>
</dbReference>
<dbReference type="SUPFAM" id="SSF48600">
    <property type="entry name" value="Chorismate mutase II"/>
    <property type="match status" value="1"/>
</dbReference>
<sequence>MAFVKDSGDEGREPVNKQASQDKGIVENLRSMSALREEMNRINAQMLHLLNERARVAVEIGEIKKRQNLPIVDEKREREIIAKMQEENQGPVTDEQVALFFGNLFQIAKELQADRR</sequence>
<feature type="region of interest" description="Disordered" evidence="2">
    <location>
        <begin position="1"/>
        <end position="23"/>
    </location>
</feature>
<feature type="compositionally biased region" description="Basic and acidic residues" evidence="2">
    <location>
        <begin position="1"/>
        <end position="15"/>
    </location>
</feature>
<proteinExistence type="predicted"/>
<dbReference type="GO" id="GO:0009697">
    <property type="term" value="P:salicylic acid biosynthetic process"/>
    <property type="evidence" value="ECO:0007669"/>
    <property type="project" value="TreeGrafter"/>
</dbReference>
<dbReference type="PROSITE" id="PS51168">
    <property type="entry name" value="CHORISMATE_MUT_2"/>
    <property type="match status" value="1"/>
</dbReference>
<keyword evidence="5" id="KW-1185">Reference proteome</keyword>
<name>A0AA45WJG4_9BACL</name>
<evidence type="ECO:0000313" key="4">
    <source>
        <dbReference type="EMBL" id="SMP03349.1"/>
    </source>
</evidence>
<evidence type="ECO:0000259" key="3">
    <source>
        <dbReference type="PROSITE" id="PS51168"/>
    </source>
</evidence>
<comment type="caution">
    <text evidence="4">The sequence shown here is derived from an EMBL/GenBank/DDBJ whole genome shotgun (WGS) entry which is preliminary data.</text>
</comment>
<evidence type="ECO:0000256" key="2">
    <source>
        <dbReference type="SAM" id="MobiDB-lite"/>
    </source>
</evidence>
<dbReference type="EMBL" id="FXTU01000001">
    <property type="protein sequence ID" value="SMP03349.1"/>
    <property type="molecule type" value="Genomic_DNA"/>
</dbReference>
<accession>A0AA45WJG4</accession>
<protein>
    <submittedName>
        <fullName evidence="4">Chorismate mutase</fullName>
    </submittedName>
</protein>
<dbReference type="PANTHER" id="PTHR38041">
    <property type="entry name" value="CHORISMATE MUTASE"/>
    <property type="match status" value="1"/>
</dbReference>
<dbReference type="Gene3D" id="1.20.59.10">
    <property type="entry name" value="Chorismate mutase"/>
    <property type="match status" value="1"/>
</dbReference>
<keyword evidence="1" id="KW-0413">Isomerase</keyword>
<dbReference type="InterPro" id="IPR036979">
    <property type="entry name" value="CM_dom_sf"/>
</dbReference>
<gene>
    <name evidence="4" type="ORF">SAMN06265361_101435</name>
</gene>
<dbReference type="GO" id="GO:0046417">
    <property type="term" value="P:chorismate metabolic process"/>
    <property type="evidence" value="ECO:0007669"/>
    <property type="project" value="InterPro"/>
</dbReference>
<evidence type="ECO:0000256" key="1">
    <source>
        <dbReference type="ARBA" id="ARBA00023235"/>
    </source>
</evidence>
<evidence type="ECO:0000313" key="5">
    <source>
        <dbReference type="Proteomes" id="UP001157946"/>
    </source>
</evidence>
<dbReference type="Pfam" id="PF01817">
    <property type="entry name" value="CM_2"/>
    <property type="match status" value="1"/>
</dbReference>
<dbReference type="InterPro" id="IPR002701">
    <property type="entry name" value="CM_II_prokaryot"/>
</dbReference>
<dbReference type="Proteomes" id="UP001157946">
    <property type="component" value="Unassembled WGS sequence"/>
</dbReference>
<dbReference type="InterPro" id="IPR036263">
    <property type="entry name" value="Chorismate_II_sf"/>
</dbReference>
<dbReference type="AlphaFoldDB" id="A0AA45WJG4"/>
<organism evidence="4 5">
    <name type="scientific">Laceyella tengchongensis</name>
    <dbReference type="NCBI Taxonomy" id="574699"/>
    <lineage>
        <taxon>Bacteria</taxon>
        <taxon>Bacillati</taxon>
        <taxon>Bacillota</taxon>
        <taxon>Bacilli</taxon>
        <taxon>Bacillales</taxon>
        <taxon>Thermoactinomycetaceae</taxon>
        <taxon>Laceyella</taxon>
    </lineage>
</organism>
<dbReference type="InterPro" id="IPR051331">
    <property type="entry name" value="Chorismate_mutase-related"/>
</dbReference>
<feature type="domain" description="Chorismate mutase" evidence="3">
    <location>
        <begin position="26"/>
        <end position="116"/>
    </location>
</feature>
<dbReference type="GO" id="GO:0004106">
    <property type="term" value="F:chorismate mutase activity"/>
    <property type="evidence" value="ECO:0007669"/>
    <property type="project" value="InterPro"/>
</dbReference>
<reference evidence="4" key="1">
    <citation type="submission" date="2017-05" db="EMBL/GenBank/DDBJ databases">
        <authorList>
            <person name="Varghese N."/>
            <person name="Submissions S."/>
        </authorList>
    </citation>
    <scope>NUCLEOTIDE SEQUENCE</scope>
    <source>
        <strain evidence="4">DSM 45262</strain>
    </source>
</reference>